<dbReference type="RefSeq" id="WP_242709281.1">
    <property type="nucleotide sequence ID" value="NZ_JALDAX010000003.1"/>
</dbReference>
<accession>A0ABS9XDN9</accession>
<name>A0ABS9XDN9_9ACTN</name>
<reference evidence="2" key="1">
    <citation type="submission" date="2022-03" db="EMBL/GenBank/DDBJ databases">
        <title>Streptomyces 7R015 and 7R016 isolated from Barleria lupulina in Thailand.</title>
        <authorList>
            <person name="Kanchanasin P."/>
            <person name="Phongsopitanun W."/>
            <person name="Tanasupawat S."/>
        </authorList>
    </citation>
    <scope>NUCLEOTIDE SEQUENCE</scope>
    <source>
        <strain evidence="2">7R016</strain>
    </source>
</reference>
<evidence type="ECO:0000256" key="1">
    <source>
        <dbReference type="SAM" id="MobiDB-lite"/>
    </source>
</evidence>
<feature type="region of interest" description="Disordered" evidence="1">
    <location>
        <begin position="254"/>
        <end position="277"/>
    </location>
</feature>
<organism evidence="2 3">
    <name type="scientific">Streptomyces spinosisporus</name>
    <dbReference type="NCBI Taxonomy" id="2927582"/>
    <lineage>
        <taxon>Bacteria</taxon>
        <taxon>Bacillati</taxon>
        <taxon>Actinomycetota</taxon>
        <taxon>Actinomycetes</taxon>
        <taxon>Kitasatosporales</taxon>
        <taxon>Streptomycetaceae</taxon>
        <taxon>Streptomyces</taxon>
    </lineage>
</organism>
<sequence length="277" mass="29420">MHLMHMHPICAAGAGALTTVLLATGCDGASAESASGEKAFSAVGFTFGARGDIAIHGASRAAVTPAGTHPVTAGRAYRFARPGDRLLVVLRHWPESRTKRASLERPTRQLPPEEQPVETGFLVDTASWVRAGLDGHHLQWLRRDTIRVDATGNAPGDLTRLTLSGPHGGGPGQRVPPPTTHACTHLDPDTPRRATLPDIERGTDVTSALTRLRALCLNIQYATTPGTAHPGTVHQILLPLADRHTPSIAIPTDHTTPLPNAQPLLDPSRPATLILTR</sequence>
<gene>
    <name evidence="2" type="ORF">MQN93_10770</name>
</gene>
<comment type="caution">
    <text evidence="2">The sequence shown here is derived from an EMBL/GenBank/DDBJ whole genome shotgun (WGS) entry which is preliminary data.</text>
</comment>
<proteinExistence type="predicted"/>
<keyword evidence="3" id="KW-1185">Reference proteome</keyword>
<dbReference type="Proteomes" id="UP001165270">
    <property type="component" value="Unassembled WGS sequence"/>
</dbReference>
<evidence type="ECO:0008006" key="4">
    <source>
        <dbReference type="Google" id="ProtNLM"/>
    </source>
</evidence>
<evidence type="ECO:0000313" key="3">
    <source>
        <dbReference type="Proteomes" id="UP001165270"/>
    </source>
</evidence>
<protein>
    <recommendedName>
        <fullName evidence="4">Lipoprotein</fullName>
    </recommendedName>
</protein>
<dbReference type="EMBL" id="JALDAX010000003">
    <property type="protein sequence ID" value="MCI3240204.1"/>
    <property type="molecule type" value="Genomic_DNA"/>
</dbReference>
<evidence type="ECO:0000313" key="2">
    <source>
        <dbReference type="EMBL" id="MCI3240204.1"/>
    </source>
</evidence>